<dbReference type="InterPro" id="IPR000014">
    <property type="entry name" value="PAS"/>
</dbReference>
<dbReference type="SMART" id="SM00091">
    <property type="entry name" value="PAS"/>
    <property type="match status" value="1"/>
</dbReference>
<dbReference type="NCBIfam" id="TIGR00229">
    <property type="entry name" value="sensory_box"/>
    <property type="match status" value="1"/>
</dbReference>
<evidence type="ECO:0000256" key="6">
    <source>
        <dbReference type="ARBA" id="ARBA00022777"/>
    </source>
</evidence>
<dbReference type="InterPro" id="IPR000700">
    <property type="entry name" value="PAS-assoc_C"/>
</dbReference>
<keyword evidence="8" id="KW-0902">Two-component regulatory system</keyword>
<organism evidence="13 14">
    <name type="scientific">Variovorax ginsengisoli</name>
    <dbReference type="NCBI Taxonomy" id="363844"/>
    <lineage>
        <taxon>Bacteria</taxon>
        <taxon>Pseudomonadati</taxon>
        <taxon>Pseudomonadota</taxon>
        <taxon>Betaproteobacteria</taxon>
        <taxon>Burkholderiales</taxon>
        <taxon>Comamonadaceae</taxon>
        <taxon>Variovorax</taxon>
    </lineage>
</organism>
<dbReference type="InterPro" id="IPR013767">
    <property type="entry name" value="PAS_fold"/>
</dbReference>
<dbReference type="EMBL" id="JAUKVY010000002">
    <property type="protein sequence ID" value="MDO1531232.1"/>
    <property type="molecule type" value="Genomic_DNA"/>
</dbReference>
<name>A0ABT8RZR6_9BURK</name>
<feature type="transmembrane region" description="Helical" evidence="9">
    <location>
        <begin position="52"/>
        <end position="73"/>
    </location>
</feature>
<dbReference type="PRINTS" id="PR00344">
    <property type="entry name" value="BCTRLSENSOR"/>
</dbReference>
<dbReference type="InterPro" id="IPR005467">
    <property type="entry name" value="His_kinase_dom"/>
</dbReference>
<keyword evidence="5" id="KW-0547">Nucleotide-binding</keyword>
<sequence>MPRSSRPRAPSSRRWPTASSEAAVSAPSLPAARVLRPAFARLRFLRSFWRRWFLWVLLAILVLALLVTVVWLAGRHEVEQTQTVLDRDTADAVADLRDGLQRNVQTLRASLAGGVDREQWEGRASALLRDHREWLRLEWRDPALRPLGAVDSPYRRKVFGDNERGPEQIDVEQACSTARKLGSAAYSPSHYVASVQGSGGLEVLELCVPVEGGGYLVAAYSLRDTLTELLAPMLSRGQEVAFTESDGTRLVAIGAPRRIGTRVFTSQQLIDLPGVTLMLRIDGWRAVPDLFPNMLTALVTAISIALVSVLVLLARDTRRRLRAERDLGDALAFRKAMEDSVITGLRARDLQGRITYVNPAFCEMVGFSAEELMRSDVEVPYWPTELAHEYQRRQAVRLAGATPPREGFESVFMRKDGSRFPVLIFEAPLINAQGSQSGWMSAFIDISEQRRVEELSRASQERLQASARLATVGEMASLLSHELTQPLAAIASYASGSLNLLGADGSPQDGDRQEVAMAVRRIAEQADRAGQVIRSVHDFVRRRDRTRESVTPQALVDAVLPLVRLQARKLGVRVELALEDNLPAVVCDRTLVEQVLLNLARNGMQAMDMPELSERVLRLRVVRASGSPGPDARRWLEFSVADLGCGISAEVASRLFTPFFTTRADGMGLGLSLCRTVVEQHGGVLMHEPQRPRGTVFRFTLATAS</sequence>
<evidence type="ECO:0000256" key="2">
    <source>
        <dbReference type="ARBA" id="ARBA00012438"/>
    </source>
</evidence>
<feature type="domain" description="PAS" evidence="11">
    <location>
        <begin position="329"/>
        <end position="373"/>
    </location>
</feature>
<dbReference type="InterPro" id="IPR003594">
    <property type="entry name" value="HATPase_dom"/>
</dbReference>
<dbReference type="PROSITE" id="PS50112">
    <property type="entry name" value="PAS"/>
    <property type="match status" value="1"/>
</dbReference>
<dbReference type="InterPro" id="IPR036890">
    <property type="entry name" value="HATPase_C_sf"/>
</dbReference>
<keyword evidence="9" id="KW-1133">Transmembrane helix</keyword>
<dbReference type="InterPro" id="IPR035965">
    <property type="entry name" value="PAS-like_dom_sf"/>
</dbReference>
<accession>A0ABT8RZR6</accession>
<evidence type="ECO:0000256" key="3">
    <source>
        <dbReference type="ARBA" id="ARBA00022553"/>
    </source>
</evidence>
<evidence type="ECO:0000259" key="12">
    <source>
        <dbReference type="PROSITE" id="PS50113"/>
    </source>
</evidence>
<reference evidence="13" key="1">
    <citation type="submission" date="2023-06" db="EMBL/GenBank/DDBJ databases">
        <authorList>
            <person name="Jiang Y."/>
            <person name="Liu Q."/>
        </authorList>
    </citation>
    <scope>NUCLEOTIDE SEQUENCE</scope>
    <source>
        <strain evidence="13">CGMCC 1.12090</strain>
    </source>
</reference>
<evidence type="ECO:0000256" key="4">
    <source>
        <dbReference type="ARBA" id="ARBA00022679"/>
    </source>
</evidence>
<evidence type="ECO:0000256" key="9">
    <source>
        <dbReference type="SAM" id="Phobius"/>
    </source>
</evidence>
<dbReference type="PROSITE" id="PS50113">
    <property type="entry name" value="PAC"/>
    <property type="match status" value="1"/>
</dbReference>
<dbReference type="Pfam" id="PF00512">
    <property type="entry name" value="HisKA"/>
    <property type="match status" value="1"/>
</dbReference>
<dbReference type="Proteomes" id="UP001169027">
    <property type="component" value="Unassembled WGS sequence"/>
</dbReference>
<dbReference type="RefSeq" id="WP_301803527.1">
    <property type="nucleotide sequence ID" value="NZ_JAUJZH010000002.1"/>
</dbReference>
<proteinExistence type="predicted"/>
<dbReference type="PANTHER" id="PTHR43065:SF42">
    <property type="entry name" value="TWO-COMPONENT SENSOR PPRA"/>
    <property type="match status" value="1"/>
</dbReference>
<keyword evidence="3" id="KW-0597">Phosphoprotein</keyword>
<dbReference type="InterPro" id="IPR036097">
    <property type="entry name" value="HisK_dim/P_sf"/>
</dbReference>
<keyword evidence="7" id="KW-0067">ATP-binding</keyword>
<evidence type="ECO:0000256" key="7">
    <source>
        <dbReference type="ARBA" id="ARBA00022840"/>
    </source>
</evidence>
<feature type="domain" description="Histidine kinase" evidence="10">
    <location>
        <begin position="478"/>
        <end position="705"/>
    </location>
</feature>
<dbReference type="SUPFAM" id="SSF55874">
    <property type="entry name" value="ATPase domain of HSP90 chaperone/DNA topoisomerase II/histidine kinase"/>
    <property type="match status" value="1"/>
</dbReference>
<dbReference type="SMART" id="SM00388">
    <property type="entry name" value="HisKA"/>
    <property type="match status" value="1"/>
</dbReference>
<evidence type="ECO:0000256" key="8">
    <source>
        <dbReference type="ARBA" id="ARBA00023012"/>
    </source>
</evidence>
<dbReference type="SUPFAM" id="SSF55785">
    <property type="entry name" value="PYP-like sensor domain (PAS domain)"/>
    <property type="match status" value="1"/>
</dbReference>
<evidence type="ECO:0000259" key="11">
    <source>
        <dbReference type="PROSITE" id="PS50112"/>
    </source>
</evidence>
<evidence type="ECO:0000313" key="13">
    <source>
        <dbReference type="EMBL" id="MDO1531232.1"/>
    </source>
</evidence>
<evidence type="ECO:0000256" key="1">
    <source>
        <dbReference type="ARBA" id="ARBA00000085"/>
    </source>
</evidence>
<keyword evidence="14" id="KW-1185">Reference proteome</keyword>
<dbReference type="Pfam" id="PF00989">
    <property type="entry name" value="PAS"/>
    <property type="match status" value="1"/>
</dbReference>
<protein>
    <recommendedName>
        <fullName evidence="2">histidine kinase</fullName>
        <ecNumber evidence="2">2.7.13.3</ecNumber>
    </recommendedName>
</protein>
<dbReference type="Gene3D" id="1.10.287.130">
    <property type="match status" value="1"/>
</dbReference>
<comment type="catalytic activity">
    <reaction evidence="1">
        <text>ATP + protein L-histidine = ADP + protein N-phospho-L-histidine.</text>
        <dbReference type="EC" id="2.7.13.3"/>
    </reaction>
</comment>
<feature type="transmembrane region" description="Helical" evidence="9">
    <location>
        <begin position="294"/>
        <end position="314"/>
    </location>
</feature>
<keyword evidence="6" id="KW-0418">Kinase</keyword>
<dbReference type="EC" id="2.7.13.3" evidence="2"/>
<dbReference type="PANTHER" id="PTHR43065">
    <property type="entry name" value="SENSOR HISTIDINE KINASE"/>
    <property type="match status" value="1"/>
</dbReference>
<evidence type="ECO:0000256" key="5">
    <source>
        <dbReference type="ARBA" id="ARBA00022741"/>
    </source>
</evidence>
<gene>
    <name evidence="13" type="ORF">Q2T77_02940</name>
</gene>
<evidence type="ECO:0000259" key="10">
    <source>
        <dbReference type="PROSITE" id="PS50109"/>
    </source>
</evidence>
<dbReference type="PROSITE" id="PS50109">
    <property type="entry name" value="HIS_KIN"/>
    <property type="match status" value="1"/>
</dbReference>
<keyword evidence="9" id="KW-0472">Membrane</keyword>
<keyword evidence="9" id="KW-0812">Transmembrane</keyword>
<evidence type="ECO:0000313" key="14">
    <source>
        <dbReference type="Proteomes" id="UP001169027"/>
    </source>
</evidence>
<dbReference type="Gene3D" id="3.30.450.20">
    <property type="entry name" value="PAS domain"/>
    <property type="match status" value="1"/>
</dbReference>
<dbReference type="SUPFAM" id="SSF47384">
    <property type="entry name" value="Homodimeric domain of signal transducing histidine kinase"/>
    <property type="match status" value="1"/>
</dbReference>
<dbReference type="CDD" id="cd00082">
    <property type="entry name" value="HisKA"/>
    <property type="match status" value="1"/>
</dbReference>
<keyword evidence="4" id="KW-0808">Transferase</keyword>
<feature type="domain" description="PAC" evidence="12">
    <location>
        <begin position="406"/>
        <end position="458"/>
    </location>
</feature>
<comment type="caution">
    <text evidence="13">The sequence shown here is derived from an EMBL/GenBank/DDBJ whole genome shotgun (WGS) entry which is preliminary data.</text>
</comment>
<dbReference type="Gene3D" id="3.30.565.10">
    <property type="entry name" value="Histidine kinase-like ATPase, C-terminal domain"/>
    <property type="match status" value="1"/>
</dbReference>
<dbReference type="InterPro" id="IPR004358">
    <property type="entry name" value="Sig_transdc_His_kin-like_C"/>
</dbReference>
<dbReference type="CDD" id="cd00130">
    <property type="entry name" value="PAS"/>
    <property type="match status" value="1"/>
</dbReference>
<dbReference type="InterPro" id="IPR003661">
    <property type="entry name" value="HisK_dim/P_dom"/>
</dbReference>
<dbReference type="Pfam" id="PF02518">
    <property type="entry name" value="HATPase_c"/>
    <property type="match status" value="1"/>
</dbReference>
<dbReference type="SMART" id="SM00387">
    <property type="entry name" value="HATPase_c"/>
    <property type="match status" value="1"/>
</dbReference>